<keyword evidence="8 10" id="KW-0675">Receptor</keyword>
<protein>
    <recommendedName>
        <fullName evidence="12">G-protein coupled receptors family 1 profile domain-containing protein</fullName>
    </recommendedName>
</protein>
<keyword evidence="9 10" id="KW-0807">Transducer</keyword>
<dbReference type="GO" id="GO:0016493">
    <property type="term" value="F:C-C chemokine receptor activity"/>
    <property type="evidence" value="ECO:0007669"/>
    <property type="project" value="InterPro"/>
</dbReference>
<feature type="transmembrane region" description="Helical" evidence="11">
    <location>
        <begin position="273"/>
        <end position="298"/>
    </location>
</feature>
<dbReference type="PRINTS" id="PR01106">
    <property type="entry name" value="CHEMOKINER1"/>
</dbReference>
<dbReference type="GO" id="GO:0006955">
    <property type="term" value="P:immune response"/>
    <property type="evidence" value="ECO:0007669"/>
    <property type="project" value="InterPro"/>
</dbReference>
<name>A0A8D0DPK3_SALMN</name>
<keyword evidence="4 11" id="KW-1133">Transmembrane helix</keyword>
<dbReference type="SUPFAM" id="SSF81321">
    <property type="entry name" value="Family A G protein-coupled receptor-like"/>
    <property type="match status" value="1"/>
</dbReference>
<comment type="similarity">
    <text evidence="10">Belongs to the G-protein coupled receptor 1 family.</text>
</comment>
<keyword evidence="5 10" id="KW-0297">G-protein coupled receptor</keyword>
<dbReference type="FunFam" id="1.20.1070.10:FF:000026">
    <property type="entry name" value="C-C chemokine receptor type 5"/>
    <property type="match status" value="1"/>
</dbReference>
<keyword evidence="14" id="KW-1185">Reference proteome</keyword>
<feature type="transmembrane region" description="Helical" evidence="11">
    <location>
        <begin position="107"/>
        <end position="129"/>
    </location>
</feature>
<feature type="transmembrane region" description="Helical" evidence="11">
    <location>
        <begin position="68"/>
        <end position="87"/>
    </location>
</feature>
<evidence type="ECO:0000256" key="7">
    <source>
        <dbReference type="ARBA" id="ARBA00023157"/>
    </source>
</evidence>
<dbReference type="PRINTS" id="PR00657">
    <property type="entry name" value="CCCHEMOKINER"/>
</dbReference>
<feature type="domain" description="G-protein coupled receptors family 1 profile" evidence="12">
    <location>
        <begin position="47"/>
        <end position="295"/>
    </location>
</feature>
<dbReference type="InterPro" id="IPR002236">
    <property type="entry name" value="Chemokine_CCR1"/>
</dbReference>
<dbReference type="PROSITE" id="PS00237">
    <property type="entry name" value="G_PROTEIN_RECEP_F1_1"/>
    <property type="match status" value="1"/>
</dbReference>
<evidence type="ECO:0000256" key="6">
    <source>
        <dbReference type="ARBA" id="ARBA00023136"/>
    </source>
</evidence>
<sequence length="349" mass="40085">MMTEYESTTPFDYDSLVTPVYDHNVQIFTSHFVPVLYSLVFIFGLLGNALVVLVLIRYKKLKSMTDIYLLNLALSDLLFIFSLPFWAYSAADEWIFGKAMCKIFAGIYQAGFFSGSFFIILLTIDRYLAIVHPVFAQKARTVVYGILTSLIAWFVALSASVPELLFLQVEKQHEKCTCLLHYPIATAKVWKQFLNSMMFLLGIVIPWVILVFCYVQIIKILMRDMNRRKMKAIRLIFVIMILFSLLWMPYNIAVLLNTFDGLCNQDGGCSNKLLLAVNVTQVIAMSHCCINPVIYAFVGEKFRRHLCILWQKYMACYLCKICPGRYHPNLERSTSYSMTTSQHDVSTGL</sequence>
<dbReference type="SMART" id="SM01381">
    <property type="entry name" value="7TM_GPCR_Srsx"/>
    <property type="match status" value="1"/>
</dbReference>
<dbReference type="PANTHER" id="PTHR10489:SF686">
    <property type="entry name" value="C-C CHEMOKINE RECEPTOR TYPE 5"/>
    <property type="match status" value="1"/>
</dbReference>
<comment type="subcellular location">
    <subcellularLocation>
        <location evidence="1">Cell membrane</location>
        <topology evidence="1">Multi-pass membrane protein</topology>
    </subcellularLocation>
</comment>
<feature type="transmembrane region" description="Helical" evidence="11">
    <location>
        <begin position="141"/>
        <end position="161"/>
    </location>
</feature>
<dbReference type="PRINTS" id="PR00237">
    <property type="entry name" value="GPCRRHODOPSN"/>
</dbReference>
<dbReference type="PANTHER" id="PTHR10489">
    <property type="entry name" value="CELL ADHESION MOLECULE"/>
    <property type="match status" value="1"/>
</dbReference>
<dbReference type="GO" id="GO:0009897">
    <property type="term" value="C:external side of plasma membrane"/>
    <property type="evidence" value="ECO:0007669"/>
    <property type="project" value="TreeGrafter"/>
</dbReference>
<dbReference type="Gene3D" id="1.20.1070.10">
    <property type="entry name" value="Rhodopsin 7-helix transmembrane proteins"/>
    <property type="match status" value="1"/>
</dbReference>
<dbReference type="InterPro" id="IPR017452">
    <property type="entry name" value="GPCR_Rhodpsn_7TM"/>
</dbReference>
<feature type="transmembrane region" description="Helical" evidence="11">
    <location>
        <begin position="35"/>
        <end position="56"/>
    </location>
</feature>
<keyword evidence="2" id="KW-1003">Cell membrane</keyword>
<dbReference type="GO" id="GO:0090026">
    <property type="term" value="P:positive regulation of monocyte chemotaxis"/>
    <property type="evidence" value="ECO:0007669"/>
    <property type="project" value="InterPro"/>
</dbReference>
<organism evidence="13 14">
    <name type="scientific">Salvator merianae</name>
    <name type="common">Argentine black and white tegu</name>
    <name type="synonym">Tupinambis merianae</name>
    <dbReference type="NCBI Taxonomy" id="96440"/>
    <lineage>
        <taxon>Eukaryota</taxon>
        <taxon>Metazoa</taxon>
        <taxon>Chordata</taxon>
        <taxon>Craniata</taxon>
        <taxon>Vertebrata</taxon>
        <taxon>Euteleostomi</taxon>
        <taxon>Lepidosauria</taxon>
        <taxon>Squamata</taxon>
        <taxon>Bifurcata</taxon>
        <taxon>Unidentata</taxon>
        <taxon>Episquamata</taxon>
        <taxon>Laterata</taxon>
        <taxon>Teiioidea</taxon>
        <taxon>Teiidae</taxon>
        <taxon>Salvator</taxon>
    </lineage>
</organism>
<dbReference type="GO" id="GO:0060326">
    <property type="term" value="P:cell chemotaxis"/>
    <property type="evidence" value="ECO:0007669"/>
    <property type="project" value="TreeGrafter"/>
</dbReference>
<dbReference type="GO" id="GO:0019957">
    <property type="term" value="F:C-C chemokine binding"/>
    <property type="evidence" value="ECO:0007669"/>
    <property type="project" value="TreeGrafter"/>
</dbReference>
<evidence type="ECO:0000313" key="14">
    <source>
        <dbReference type="Proteomes" id="UP000694421"/>
    </source>
</evidence>
<evidence type="ECO:0000256" key="9">
    <source>
        <dbReference type="ARBA" id="ARBA00023224"/>
    </source>
</evidence>
<dbReference type="Pfam" id="PF00001">
    <property type="entry name" value="7tm_1"/>
    <property type="match status" value="1"/>
</dbReference>
<dbReference type="InterPro" id="IPR000355">
    <property type="entry name" value="Chemokine_rcpt"/>
</dbReference>
<evidence type="ECO:0000256" key="11">
    <source>
        <dbReference type="SAM" id="Phobius"/>
    </source>
</evidence>
<evidence type="ECO:0000256" key="10">
    <source>
        <dbReference type="RuleBase" id="RU000688"/>
    </source>
</evidence>
<feature type="transmembrane region" description="Helical" evidence="11">
    <location>
        <begin position="233"/>
        <end position="253"/>
    </location>
</feature>
<proteinExistence type="inferred from homology"/>
<dbReference type="GO" id="GO:0005737">
    <property type="term" value="C:cytoplasm"/>
    <property type="evidence" value="ECO:0007669"/>
    <property type="project" value="TreeGrafter"/>
</dbReference>
<dbReference type="Proteomes" id="UP000694421">
    <property type="component" value="Unplaced"/>
</dbReference>
<dbReference type="GO" id="GO:0019722">
    <property type="term" value="P:calcium-mediated signaling"/>
    <property type="evidence" value="ECO:0007669"/>
    <property type="project" value="TreeGrafter"/>
</dbReference>
<reference evidence="13" key="1">
    <citation type="submission" date="2025-08" db="UniProtKB">
        <authorList>
            <consortium name="Ensembl"/>
        </authorList>
    </citation>
    <scope>IDENTIFICATION</scope>
</reference>
<evidence type="ECO:0000256" key="5">
    <source>
        <dbReference type="ARBA" id="ARBA00023040"/>
    </source>
</evidence>
<evidence type="ECO:0000256" key="1">
    <source>
        <dbReference type="ARBA" id="ARBA00004651"/>
    </source>
</evidence>
<keyword evidence="3 10" id="KW-0812">Transmembrane</keyword>
<evidence type="ECO:0000313" key="13">
    <source>
        <dbReference type="Ensembl" id="ENSSMRP00000013023.1"/>
    </source>
</evidence>
<feature type="transmembrane region" description="Helical" evidence="11">
    <location>
        <begin position="198"/>
        <end position="221"/>
    </location>
</feature>
<dbReference type="Ensembl" id="ENSSMRT00000015167.1">
    <property type="protein sequence ID" value="ENSSMRP00000013023.1"/>
    <property type="gene ID" value="ENSSMRG00000010147.1"/>
</dbReference>
<reference evidence="13" key="2">
    <citation type="submission" date="2025-09" db="UniProtKB">
        <authorList>
            <consortium name="Ensembl"/>
        </authorList>
    </citation>
    <scope>IDENTIFICATION</scope>
</reference>
<evidence type="ECO:0000256" key="3">
    <source>
        <dbReference type="ARBA" id="ARBA00022692"/>
    </source>
</evidence>
<evidence type="ECO:0000259" key="12">
    <source>
        <dbReference type="PROSITE" id="PS50262"/>
    </source>
</evidence>
<dbReference type="InterPro" id="IPR050119">
    <property type="entry name" value="CCR1-9-like"/>
</dbReference>
<dbReference type="GeneTree" id="ENSGT01020000230359"/>
<dbReference type="AlphaFoldDB" id="A0A8D0DPK3"/>
<evidence type="ECO:0000256" key="8">
    <source>
        <dbReference type="ARBA" id="ARBA00023170"/>
    </source>
</evidence>
<keyword evidence="6 11" id="KW-0472">Membrane</keyword>
<dbReference type="PROSITE" id="PS50262">
    <property type="entry name" value="G_PROTEIN_RECEP_F1_2"/>
    <property type="match status" value="1"/>
</dbReference>
<accession>A0A8D0DPK3</accession>
<dbReference type="InterPro" id="IPR000276">
    <property type="entry name" value="GPCR_Rhodpsn"/>
</dbReference>
<dbReference type="GO" id="GO:0006954">
    <property type="term" value="P:inflammatory response"/>
    <property type="evidence" value="ECO:0007669"/>
    <property type="project" value="InterPro"/>
</dbReference>
<evidence type="ECO:0000256" key="2">
    <source>
        <dbReference type="ARBA" id="ARBA00022475"/>
    </source>
</evidence>
<keyword evidence="7" id="KW-1015">Disulfide bond</keyword>
<dbReference type="OMA" id="LCPGRNY"/>
<dbReference type="GO" id="GO:0007204">
    <property type="term" value="P:positive regulation of cytosolic calcium ion concentration"/>
    <property type="evidence" value="ECO:0007669"/>
    <property type="project" value="TreeGrafter"/>
</dbReference>
<evidence type="ECO:0000256" key="4">
    <source>
        <dbReference type="ARBA" id="ARBA00022989"/>
    </source>
</evidence>